<dbReference type="AlphaFoldDB" id="A0AAD8E532"/>
<dbReference type="EMBL" id="JASPKZ010009374">
    <property type="protein sequence ID" value="KAJ9577121.1"/>
    <property type="molecule type" value="Genomic_DNA"/>
</dbReference>
<proteinExistence type="predicted"/>
<accession>A0AAD8E532</accession>
<reference evidence="1" key="2">
    <citation type="submission" date="2023-05" db="EMBL/GenBank/DDBJ databases">
        <authorList>
            <person name="Fouks B."/>
        </authorList>
    </citation>
    <scope>NUCLEOTIDE SEQUENCE</scope>
    <source>
        <strain evidence="1">Stay&amp;Tobe</strain>
        <tissue evidence="1">Testes</tissue>
    </source>
</reference>
<feature type="non-terminal residue" evidence="1">
    <location>
        <position position="1"/>
    </location>
</feature>
<gene>
    <name evidence="1" type="ORF">L9F63_006293</name>
</gene>
<sequence>MRTSQKTLTPNSGTRSNDFKGVKVLNMTYFRKEVLIVHNPSSCRGFGSSSMPRQVPAFALCENVILTANSFRKYSR</sequence>
<evidence type="ECO:0000313" key="2">
    <source>
        <dbReference type="Proteomes" id="UP001233999"/>
    </source>
</evidence>
<organism evidence="1 2">
    <name type="scientific">Diploptera punctata</name>
    <name type="common">Pacific beetle cockroach</name>
    <dbReference type="NCBI Taxonomy" id="6984"/>
    <lineage>
        <taxon>Eukaryota</taxon>
        <taxon>Metazoa</taxon>
        <taxon>Ecdysozoa</taxon>
        <taxon>Arthropoda</taxon>
        <taxon>Hexapoda</taxon>
        <taxon>Insecta</taxon>
        <taxon>Pterygota</taxon>
        <taxon>Neoptera</taxon>
        <taxon>Polyneoptera</taxon>
        <taxon>Dictyoptera</taxon>
        <taxon>Blattodea</taxon>
        <taxon>Blaberoidea</taxon>
        <taxon>Blaberidae</taxon>
        <taxon>Diplopterinae</taxon>
        <taxon>Diploptera</taxon>
    </lineage>
</organism>
<dbReference type="Proteomes" id="UP001233999">
    <property type="component" value="Unassembled WGS sequence"/>
</dbReference>
<evidence type="ECO:0000313" key="1">
    <source>
        <dbReference type="EMBL" id="KAJ9577121.1"/>
    </source>
</evidence>
<reference evidence="1" key="1">
    <citation type="journal article" date="2023" name="IScience">
        <title>Live-bearing cockroach genome reveals convergent evolutionary mechanisms linked to viviparity in insects and beyond.</title>
        <authorList>
            <person name="Fouks B."/>
            <person name="Harrison M.C."/>
            <person name="Mikhailova A.A."/>
            <person name="Marchal E."/>
            <person name="English S."/>
            <person name="Carruthers M."/>
            <person name="Jennings E.C."/>
            <person name="Chiamaka E.L."/>
            <person name="Frigard R.A."/>
            <person name="Pippel M."/>
            <person name="Attardo G.M."/>
            <person name="Benoit J.B."/>
            <person name="Bornberg-Bauer E."/>
            <person name="Tobe S.S."/>
        </authorList>
    </citation>
    <scope>NUCLEOTIDE SEQUENCE</scope>
    <source>
        <strain evidence="1">Stay&amp;Tobe</strain>
    </source>
</reference>
<protein>
    <submittedName>
        <fullName evidence="1">Uncharacterized protein</fullName>
    </submittedName>
</protein>
<name>A0AAD8E532_DIPPU</name>
<keyword evidence="2" id="KW-1185">Reference proteome</keyword>
<comment type="caution">
    <text evidence="1">The sequence shown here is derived from an EMBL/GenBank/DDBJ whole genome shotgun (WGS) entry which is preliminary data.</text>
</comment>